<dbReference type="Proteomes" id="UP000316621">
    <property type="component" value="Chromosome 4"/>
</dbReference>
<name>A0A4Y7JGD0_PAPSO</name>
<dbReference type="EMBL" id="CM010718">
    <property type="protein sequence ID" value="RZC58809.1"/>
    <property type="molecule type" value="Genomic_DNA"/>
</dbReference>
<dbReference type="Gramene" id="RZC58809">
    <property type="protein sequence ID" value="RZC58809"/>
    <property type="gene ID" value="C5167_006110"/>
</dbReference>
<reference evidence="1 2" key="1">
    <citation type="journal article" date="2018" name="Science">
        <title>The opium poppy genome and morphinan production.</title>
        <authorList>
            <person name="Guo L."/>
            <person name="Winzer T."/>
            <person name="Yang X."/>
            <person name="Li Y."/>
            <person name="Ning Z."/>
            <person name="He Z."/>
            <person name="Teodor R."/>
            <person name="Lu Y."/>
            <person name="Bowser T.A."/>
            <person name="Graham I.A."/>
            <person name="Ye K."/>
        </authorList>
    </citation>
    <scope>NUCLEOTIDE SEQUENCE [LARGE SCALE GENOMIC DNA]</scope>
    <source>
        <strain evidence="2">cv. HN1</strain>
        <tissue evidence="1">Leaves</tissue>
    </source>
</reference>
<dbReference type="PANTHER" id="PTHR48464:SF1">
    <property type="entry name" value="MYB_SANT-LIKE DOMAIN-CONTAINING PROTEIN"/>
    <property type="match status" value="1"/>
</dbReference>
<accession>A0A4Y7JGD0</accession>
<keyword evidence="2" id="KW-1185">Reference proteome</keyword>
<proteinExistence type="predicted"/>
<gene>
    <name evidence="1" type="ORF">C5167_006110</name>
</gene>
<sequence>MATKRCWNAKEDEKLVECCKKWLGVDIGKLIMAFGVDTCNIVDPHIESRIKNLKKQTFTIAEVIALGSGIIFDESEKMIKCEKSVFDEWVKTHKQAKKNFG</sequence>
<protein>
    <submittedName>
        <fullName evidence="1">Uncharacterized protein</fullName>
    </submittedName>
</protein>
<evidence type="ECO:0000313" key="1">
    <source>
        <dbReference type="EMBL" id="RZC58809.1"/>
    </source>
</evidence>
<organism evidence="1 2">
    <name type="scientific">Papaver somniferum</name>
    <name type="common">Opium poppy</name>
    <dbReference type="NCBI Taxonomy" id="3469"/>
    <lineage>
        <taxon>Eukaryota</taxon>
        <taxon>Viridiplantae</taxon>
        <taxon>Streptophyta</taxon>
        <taxon>Embryophyta</taxon>
        <taxon>Tracheophyta</taxon>
        <taxon>Spermatophyta</taxon>
        <taxon>Magnoliopsida</taxon>
        <taxon>Ranunculales</taxon>
        <taxon>Papaveraceae</taxon>
        <taxon>Papaveroideae</taxon>
        <taxon>Papaver</taxon>
    </lineage>
</organism>
<dbReference type="AlphaFoldDB" id="A0A4Y7JGD0"/>
<dbReference type="PANTHER" id="PTHR48464">
    <property type="match status" value="1"/>
</dbReference>
<evidence type="ECO:0000313" key="2">
    <source>
        <dbReference type="Proteomes" id="UP000316621"/>
    </source>
</evidence>